<comment type="similarity">
    <text evidence="1">Belongs to the UPF0065 (bug) family.</text>
</comment>
<keyword evidence="4" id="KW-1185">Reference proteome</keyword>
<dbReference type="PANTHER" id="PTHR42928">
    <property type="entry name" value="TRICARBOXYLATE-BINDING PROTEIN"/>
    <property type="match status" value="1"/>
</dbReference>
<dbReference type="InterPro" id="IPR005064">
    <property type="entry name" value="BUG"/>
</dbReference>
<reference evidence="3 4" key="1">
    <citation type="submission" date="2022-06" db="EMBL/GenBank/DDBJ databases">
        <title>Roseomonas CN29.</title>
        <authorList>
            <person name="Cheng Y."/>
            <person name="He X."/>
        </authorList>
    </citation>
    <scope>NUCLEOTIDE SEQUENCE [LARGE SCALE GENOMIC DNA]</scope>
    <source>
        <strain evidence="3 4">CN29</strain>
    </source>
</reference>
<feature type="signal peptide" evidence="2">
    <location>
        <begin position="1"/>
        <end position="27"/>
    </location>
</feature>
<dbReference type="InterPro" id="IPR042100">
    <property type="entry name" value="Bug_dom1"/>
</dbReference>
<dbReference type="CDD" id="cd13578">
    <property type="entry name" value="PBP2_Bug27"/>
    <property type="match status" value="1"/>
</dbReference>
<gene>
    <name evidence="3" type="ORF">NRP21_03305</name>
</gene>
<keyword evidence="2" id="KW-0732">Signal</keyword>
<dbReference type="PIRSF" id="PIRSF017082">
    <property type="entry name" value="YflP"/>
    <property type="match status" value="1"/>
</dbReference>
<dbReference type="Proteomes" id="UP001524642">
    <property type="component" value="Unassembled WGS sequence"/>
</dbReference>
<sequence>MSQPTKIARRLFLAGAAAPLLARAARAQPGAPLRIVVPFTAGGLTDLLARRVADGMSRNLGVPVIVDNRPGAAGIPAILSLRGVPADGNTLYMTYLGPHAANASLYASLPYDPVKDFTPVGAVADSPLTLCVTPGMAARNLAELIAYAKANPGRLNFASVGNGSPSHLALELFKLQAGVNIVHVPYRGTAQVAPDLLTGVVDGYFDPAATATPNLQSGQIRAFGVASDKRLPQFPSVPTMAEAGLDFRFSTWFGLVAAGQVPAARRDELNAGLNRIVGAPDFAAWCEGLSLRPLPGSAEDFRRFMAEETDRLGRVVRSANIRLE</sequence>
<dbReference type="Gene3D" id="3.40.190.150">
    <property type="entry name" value="Bordetella uptake gene, domain 1"/>
    <property type="match status" value="1"/>
</dbReference>
<dbReference type="Gene3D" id="3.40.190.10">
    <property type="entry name" value="Periplasmic binding protein-like II"/>
    <property type="match status" value="1"/>
</dbReference>
<accession>A0ABT1WZ06</accession>
<dbReference type="SUPFAM" id="SSF53850">
    <property type="entry name" value="Periplasmic binding protein-like II"/>
    <property type="match status" value="1"/>
</dbReference>
<organism evidence="3 4">
    <name type="scientific">Roseomonas populi</name>
    <dbReference type="NCBI Taxonomy" id="3121582"/>
    <lineage>
        <taxon>Bacteria</taxon>
        <taxon>Pseudomonadati</taxon>
        <taxon>Pseudomonadota</taxon>
        <taxon>Alphaproteobacteria</taxon>
        <taxon>Acetobacterales</taxon>
        <taxon>Roseomonadaceae</taxon>
        <taxon>Roseomonas</taxon>
    </lineage>
</organism>
<dbReference type="PANTHER" id="PTHR42928:SF5">
    <property type="entry name" value="BLR1237 PROTEIN"/>
    <property type="match status" value="1"/>
</dbReference>
<dbReference type="Pfam" id="PF03401">
    <property type="entry name" value="TctC"/>
    <property type="match status" value="1"/>
</dbReference>
<evidence type="ECO:0000313" key="3">
    <source>
        <dbReference type="EMBL" id="MCR0981072.1"/>
    </source>
</evidence>
<evidence type="ECO:0000313" key="4">
    <source>
        <dbReference type="Proteomes" id="UP001524642"/>
    </source>
</evidence>
<name>A0ABT1WZ06_9PROT</name>
<evidence type="ECO:0000256" key="1">
    <source>
        <dbReference type="ARBA" id="ARBA00006987"/>
    </source>
</evidence>
<comment type="caution">
    <text evidence="3">The sequence shown here is derived from an EMBL/GenBank/DDBJ whole genome shotgun (WGS) entry which is preliminary data.</text>
</comment>
<dbReference type="RefSeq" id="WP_257714752.1">
    <property type="nucleotide sequence ID" value="NZ_JANJOU010000002.1"/>
</dbReference>
<feature type="chain" id="PRO_5045253365" evidence="2">
    <location>
        <begin position="28"/>
        <end position="324"/>
    </location>
</feature>
<proteinExistence type="inferred from homology"/>
<dbReference type="EMBL" id="JANJOU010000002">
    <property type="protein sequence ID" value="MCR0981072.1"/>
    <property type="molecule type" value="Genomic_DNA"/>
</dbReference>
<protein>
    <submittedName>
        <fullName evidence="3">Tripartite tricarboxylate transporter substrate binding protein</fullName>
    </submittedName>
</protein>
<evidence type="ECO:0000256" key="2">
    <source>
        <dbReference type="SAM" id="SignalP"/>
    </source>
</evidence>